<proteinExistence type="predicted"/>
<comment type="caution">
    <text evidence="1">The sequence shown here is derived from an EMBL/GenBank/DDBJ whole genome shotgun (WGS) entry which is preliminary data.</text>
</comment>
<reference evidence="1 2" key="1">
    <citation type="journal article" date="2019" name="Int. J. Syst. Evol. Microbiol.">
        <title>The Global Catalogue of Microorganisms (GCM) 10K type strain sequencing project: providing services to taxonomists for standard genome sequencing and annotation.</title>
        <authorList>
            <consortium name="The Broad Institute Genomics Platform"/>
            <consortium name="The Broad Institute Genome Sequencing Center for Infectious Disease"/>
            <person name="Wu L."/>
            <person name="Ma J."/>
        </authorList>
    </citation>
    <scope>NUCLEOTIDE SEQUENCE [LARGE SCALE GENOMIC DNA]</scope>
    <source>
        <strain evidence="1 2">CGMCC 1.12859</strain>
    </source>
</reference>
<dbReference type="RefSeq" id="WP_267647023.1">
    <property type="nucleotide sequence ID" value="NZ_JANHGR010000001.1"/>
</dbReference>
<accession>A0ABD6BRU7</accession>
<dbReference type="PROSITE" id="PS51318">
    <property type="entry name" value="TAT"/>
    <property type="match status" value="1"/>
</dbReference>
<dbReference type="EMBL" id="JBHUCZ010000009">
    <property type="protein sequence ID" value="MFD1567809.1"/>
    <property type="molecule type" value="Genomic_DNA"/>
</dbReference>
<protein>
    <recommendedName>
        <fullName evidence="3">SipW-cognate class signal peptide</fullName>
    </recommendedName>
</protein>
<evidence type="ECO:0008006" key="3">
    <source>
        <dbReference type="Google" id="ProtNLM"/>
    </source>
</evidence>
<evidence type="ECO:0000313" key="1">
    <source>
        <dbReference type="EMBL" id="MFD1567809.1"/>
    </source>
</evidence>
<keyword evidence="2" id="KW-1185">Reference proteome</keyword>
<dbReference type="InterPro" id="IPR006311">
    <property type="entry name" value="TAT_signal"/>
</dbReference>
<organism evidence="1 2">
    <name type="scientific">Halolamina litorea</name>
    <dbReference type="NCBI Taxonomy" id="1515593"/>
    <lineage>
        <taxon>Archaea</taxon>
        <taxon>Methanobacteriati</taxon>
        <taxon>Methanobacteriota</taxon>
        <taxon>Stenosarchaea group</taxon>
        <taxon>Halobacteria</taxon>
        <taxon>Halobacteriales</taxon>
        <taxon>Haloferacaceae</taxon>
    </lineage>
</organism>
<evidence type="ECO:0000313" key="2">
    <source>
        <dbReference type="Proteomes" id="UP001597139"/>
    </source>
</evidence>
<dbReference type="AlphaFoldDB" id="A0ABD6BRU7"/>
<sequence length="268" mass="28247">MTHLTRRGVLTALGGVGLGTVAGSRLLAGERPPFTRYTLAQTADGDGSLRVSWYERYNGSTVEATGGTNESAVDTLDPETQPTYVDDAAVAVISFDNVLPDDSGSLVVGLEAVDADLNVWFRPRITADAENGQNEPELLAEGPDTDGDGELDVLSDVSYWHDNGVVFGDCNGRQGLFEPQLVTADGSAAAGSLRDVTDAFGDGVRLPFDGGDGCPDALPAGGNRCVGFNWALPEWVGNEVQSDRLSFELEFVAVACGDDQNPFLEVAE</sequence>
<dbReference type="Proteomes" id="UP001597139">
    <property type="component" value="Unassembled WGS sequence"/>
</dbReference>
<gene>
    <name evidence="1" type="ORF">ACFSAU_09915</name>
</gene>
<name>A0ABD6BRU7_9EURY</name>